<dbReference type="GO" id="GO:0005840">
    <property type="term" value="C:ribosome"/>
    <property type="evidence" value="ECO:0007669"/>
    <property type="project" value="UniProtKB-KW"/>
</dbReference>
<accession>A0A1L4BMC4</accession>
<dbReference type="InterPro" id="IPR027486">
    <property type="entry name" value="Ribosomal_uS10_dom"/>
</dbReference>
<sequence length="166" mass="19622">MKTFCLFISTKNLHSLKKFLTFIQKHLFTVNSFVNKSFAIKKKKKKITLLKSPHVNKSAQEQFEIKTYLVQIDISSIDYNSFIILIKKTNNTLFPDVRLKVKYICNNKTSIIKFKKVLNERLDVFRINNSATFLKFKQLVLLKKLDCKDYKKTQTLFKLIEFNGKI</sequence>
<keyword evidence="4" id="KW-0496">Mitochondrion</keyword>
<proteinExistence type="predicted"/>
<organism evidence="4">
    <name type="scientific">Didymosphenia geminata</name>
    <name type="common">rock snot</name>
    <dbReference type="NCBI Taxonomy" id="1115533"/>
    <lineage>
        <taxon>Eukaryota</taxon>
        <taxon>Sar</taxon>
        <taxon>Stramenopiles</taxon>
        <taxon>Ochrophyta</taxon>
        <taxon>Bacillariophyta</taxon>
        <taxon>Bacillariophyceae</taxon>
        <taxon>Bacillariophycidae</taxon>
        <taxon>Cymbellales</taxon>
        <taxon>Gomphonemataceae</taxon>
        <taxon>Didymosphenia</taxon>
    </lineage>
</organism>
<dbReference type="Gene3D" id="3.30.70.600">
    <property type="entry name" value="Ribosomal protein S10 domain"/>
    <property type="match status" value="1"/>
</dbReference>
<dbReference type="EMBL" id="KX889125">
    <property type="protein sequence ID" value="API83108.1"/>
    <property type="molecule type" value="Genomic_DNA"/>
</dbReference>
<name>A0A1L4BMC4_9STRA</name>
<dbReference type="AlphaFoldDB" id="A0A1L4BMC4"/>
<dbReference type="GeneID" id="30683881"/>
<geneLocation type="mitochondrion" evidence="4"/>
<feature type="domain" description="Small ribosomal subunit protein uS10" evidence="3">
    <location>
        <begin position="5"/>
        <end position="102"/>
    </location>
</feature>
<evidence type="ECO:0000313" key="4">
    <source>
        <dbReference type="EMBL" id="API83108.1"/>
    </source>
</evidence>
<evidence type="ECO:0000259" key="3">
    <source>
        <dbReference type="SMART" id="SM01403"/>
    </source>
</evidence>
<dbReference type="RefSeq" id="YP_009329917.1">
    <property type="nucleotide sequence ID" value="NC_032171.1"/>
</dbReference>
<evidence type="ECO:0000256" key="2">
    <source>
        <dbReference type="ARBA" id="ARBA00023274"/>
    </source>
</evidence>
<reference evidence="4" key="1">
    <citation type="submission" date="2016-09" db="EMBL/GenBank/DDBJ databases">
        <title>The complete mitochondrial genome of the stalk-forming diatom Didymosphenia geminata.</title>
        <authorList>
            <person name="Aunins A.W."/>
            <person name="King T.L."/>
            <person name="Hamilton D."/>
        </authorList>
    </citation>
    <scope>NUCLEOTIDE SEQUENCE</scope>
</reference>
<dbReference type="InterPro" id="IPR036838">
    <property type="entry name" value="Ribosomal_uS10_dom_sf"/>
</dbReference>
<dbReference type="SMART" id="SM01403">
    <property type="entry name" value="Ribosomal_S10"/>
    <property type="match status" value="1"/>
</dbReference>
<protein>
    <submittedName>
        <fullName evidence="4">Ribosomal protein S10</fullName>
    </submittedName>
</protein>
<dbReference type="Pfam" id="PF00338">
    <property type="entry name" value="Ribosomal_S10"/>
    <property type="match status" value="1"/>
</dbReference>
<gene>
    <name evidence="4" type="primary">rps10</name>
</gene>
<keyword evidence="2" id="KW-0687">Ribonucleoprotein</keyword>
<evidence type="ECO:0000256" key="1">
    <source>
        <dbReference type="ARBA" id="ARBA00022980"/>
    </source>
</evidence>
<keyword evidence="1 4" id="KW-0689">Ribosomal protein</keyword>
<dbReference type="SUPFAM" id="SSF54999">
    <property type="entry name" value="Ribosomal protein S10"/>
    <property type="match status" value="1"/>
</dbReference>
<dbReference type="GO" id="GO:1990904">
    <property type="term" value="C:ribonucleoprotein complex"/>
    <property type="evidence" value="ECO:0007669"/>
    <property type="project" value="UniProtKB-KW"/>
</dbReference>